<proteinExistence type="predicted"/>
<reference evidence="1 2" key="1">
    <citation type="journal article" date="2019" name="Sci. Rep.">
        <title>Orb-weaving spider Araneus ventricosus genome elucidates the spidroin gene catalogue.</title>
        <authorList>
            <person name="Kono N."/>
            <person name="Nakamura H."/>
            <person name="Ohtoshi R."/>
            <person name="Moran D.A.P."/>
            <person name="Shinohara A."/>
            <person name="Yoshida Y."/>
            <person name="Fujiwara M."/>
            <person name="Mori M."/>
            <person name="Tomita M."/>
            <person name="Arakawa K."/>
        </authorList>
    </citation>
    <scope>NUCLEOTIDE SEQUENCE [LARGE SCALE GENOMIC DNA]</scope>
</reference>
<dbReference type="EMBL" id="BGPR01000159">
    <property type="protein sequence ID" value="GBM00657.1"/>
    <property type="molecule type" value="Genomic_DNA"/>
</dbReference>
<dbReference type="AlphaFoldDB" id="A0A4Y2CAE3"/>
<sequence>MDYPIQGGILPWKALCAFVFYGSGISDDVYENIASGKVCFVKLSPAAIYCVWEGDTKLKLRHAAKQTYFVFTYGKITYFDGKGLSVKYVLSGSKGKIFQTLTNNGVSTENALNFNVEYVL</sequence>
<evidence type="ECO:0000313" key="1">
    <source>
        <dbReference type="EMBL" id="GBM00657.1"/>
    </source>
</evidence>
<gene>
    <name evidence="1" type="ORF">AVEN_118008_1</name>
</gene>
<dbReference type="Proteomes" id="UP000499080">
    <property type="component" value="Unassembled WGS sequence"/>
</dbReference>
<accession>A0A4Y2CAE3</accession>
<dbReference type="OrthoDB" id="10594544at2759"/>
<keyword evidence="2" id="KW-1185">Reference proteome</keyword>
<comment type="caution">
    <text evidence="1">The sequence shown here is derived from an EMBL/GenBank/DDBJ whole genome shotgun (WGS) entry which is preliminary data.</text>
</comment>
<evidence type="ECO:0000313" key="2">
    <source>
        <dbReference type="Proteomes" id="UP000499080"/>
    </source>
</evidence>
<name>A0A4Y2CAE3_ARAVE</name>
<protein>
    <submittedName>
        <fullName evidence="1">Uncharacterized protein</fullName>
    </submittedName>
</protein>
<organism evidence="1 2">
    <name type="scientific">Araneus ventricosus</name>
    <name type="common">Orbweaver spider</name>
    <name type="synonym">Epeira ventricosa</name>
    <dbReference type="NCBI Taxonomy" id="182803"/>
    <lineage>
        <taxon>Eukaryota</taxon>
        <taxon>Metazoa</taxon>
        <taxon>Ecdysozoa</taxon>
        <taxon>Arthropoda</taxon>
        <taxon>Chelicerata</taxon>
        <taxon>Arachnida</taxon>
        <taxon>Araneae</taxon>
        <taxon>Araneomorphae</taxon>
        <taxon>Entelegynae</taxon>
        <taxon>Araneoidea</taxon>
        <taxon>Araneidae</taxon>
        <taxon>Araneus</taxon>
    </lineage>
</organism>